<keyword evidence="2" id="KW-0472">Membrane</keyword>
<accession>A0ABD3PU82</accession>
<gene>
    <name evidence="3" type="ORF">ACHAWO_004997</name>
</gene>
<feature type="region of interest" description="Disordered" evidence="1">
    <location>
        <begin position="229"/>
        <end position="250"/>
    </location>
</feature>
<evidence type="ECO:0000313" key="3">
    <source>
        <dbReference type="EMBL" id="KAL3791373.1"/>
    </source>
</evidence>
<reference evidence="3 4" key="1">
    <citation type="submission" date="2024-10" db="EMBL/GenBank/DDBJ databases">
        <title>Updated reference genomes for cyclostephanoid diatoms.</title>
        <authorList>
            <person name="Roberts W.R."/>
            <person name="Alverson A.J."/>
        </authorList>
    </citation>
    <scope>NUCLEOTIDE SEQUENCE [LARGE SCALE GENOMIC DNA]</scope>
    <source>
        <strain evidence="3 4">AJA010-31</strain>
    </source>
</reference>
<evidence type="ECO:0000313" key="4">
    <source>
        <dbReference type="Proteomes" id="UP001530400"/>
    </source>
</evidence>
<comment type="caution">
    <text evidence="3">The sequence shown here is derived from an EMBL/GenBank/DDBJ whole genome shotgun (WGS) entry which is preliminary data.</text>
</comment>
<proteinExistence type="predicted"/>
<dbReference type="AlphaFoldDB" id="A0ABD3PU82"/>
<keyword evidence="4" id="KW-1185">Reference proteome</keyword>
<keyword evidence="2" id="KW-0812">Transmembrane</keyword>
<evidence type="ECO:0000256" key="1">
    <source>
        <dbReference type="SAM" id="MobiDB-lite"/>
    </source>
</evidence>
<feature type="region of interest" description="Disordered" evidence="1">
    <location>
        <begin position="1"/>
        <end position="28"/>
    </location>
</feature>
<organism evidence="3 4">
    <name type="scientific">Cyclotella atomus</name>
    <dbReference type="NCBI Taxonomy" id="382360"/>
    <lineage>
        <taxon>Eukaryota</taxon>
        <taxon>Sar</taxon>
        <taxon>Stramenopiles</taxon>
        <taxon>Ochrophyta</taxon>
        <taxon>Bacillariophyta</taxon>
        <taxon>Coscinodiscophyceae</taxon>
        <taxon>Thalassiosirophycidae</taxon>
        <taxon>Stephanodiscales</taxon>
        <taxon>Stephanodiscaceae</taxon>
        <taxon>Cyclotella</taxon>
    </lineage>
</organism>
<protein>
    <submittedName>
        <fullName evidence="3">Uncharacterized protein</fullName>
    </submittedName>
</protein>
<feature type="compositionally biased region" description="Polar residues" evidence="1">
    <location>
        <begin position="229"/>
        <end position="242"/>
    </location>
</feature>
<dbReference type="EMBL" id="JALLPJ020000466">
    <property type="protein sequence ID" value="KAL3791373.1"/>
    <property type="molecule type" value="Genomic_DNA"/>
</dbReference>
<keyword evidence="2" id="KW-1133">Transmembrane helix</keyword>
<dbReference type="Proteomes" id="UP001530400">
    <property type="component" value="Unassembled WGS sequence"/>
</dbReference>
<feature type="transmembrane region" description="Helical" evidence="2">
    <location>
        <begin position="264"/>
        <end position="288"/>
    </location>
</feature>
<name>A0ABD3PU82_9STRA</name>
<feature type="transmembrane region" description="Helical" evidence="2">
    <location>
        <begin position="181"/>
        <end position="201"/>
    </location>
</feature>
<sequence>MTDEETPEPAAIEPNEISADPEAAEEGTIPDALQQIVDQYVSNEARQSERERALNEFRLAVQDDPSILTASTCFAEMNPPAAVPISFIEVEAPATLPEGDTFEVQHNGQFIRVSVPKGGVEEGQTFIHKIPVRQLTVSTTPSSIPNEVSSIPDEVMLEPSIPSIYPISITGFQEESRWKNMIIGVVVLVAIGAAVAIGVLIGNAGPGVTTSNPSYELDTTQFSIVESNAPSESLRPSMSPSLAPSFPPTRPKVSTLKDHMRVRMLVSVVRLGLITTSIVACMLTVLFFKQSPTPKCSRSLH</sequence>
<evidence type="ECO:0000256" key="2">
    <source>
        <dbReference type="SAM" id="Phobius"/>
    </source>
</evidence>